<organism evidence="2 3">
    <name type="scientific">Candidatus Ornithobacterium hominis</name>
    <dbReference type="NCBI Taxonomy" id="2497989"/>
    <lineage>
        <taxon>Bacteria</taxon>
        <taxon>Pseudomonadati</taxon>
        <taxon>Bacteroidota</taxon>
        <taxon>Flavobacteriia</taxon>
        <taxon>Flavobacteriales</taxon>
        <taxon>Weeksellaceae</taxon>
        <taxon>Ornithobacterium</taxon>
    </lineage>
</organism>
<proteinExistence type="predicted"/>
<name>A0A383TVK6_9FLAO</name>
<feature type="signal peptide" evidence="1">
    <location>
        <begin position="1"/>
        <end position="19"/>
    </location>
</feature>
<dbReference type="EMBL" id="UNSC01000001">
    <property type="protein sequence ID" value="SZD71377.1"/>
    <property type="molecule type" value="Genomic_DNA"/>
</dbReference>
<evidence type="ECO:0000313" key="3">
    <source>
        <dbReference type="Proteomes" id="UP000262142"/>
    </source>
</evidence>
<keyword evidence="1" id="KW-0732">Signal</keyword>
<dbReference type="AlphaFoldDB" id="A0A383TVK6"/>
<evidence type="ECO:0000313" key="2">
    <source>
        <dbReference type="EMBL" id="SZD71377.1"/>
    </source>
</evidence>
<dbReference type="PROSITE" id="PS51257">
    <property type="entry name" value="PROKAR_LIPOPROTEIN"/>
    <property type="match status" value="1"/>
</dbReference>
<gene>
    <name evidence="2" type="ORF">SAMEA104719789_00476</name>
</gene>
<sequence length="225" mass="26321">MKKLLFIFPIAVVMLVLQGCFPDWDPDDMSYNFYLESPKDFIKISPKKDTYKVGDTINITYNIPSKLGAHAKQPTKGNIIKYLGIPVEEFDLHALSFPNYKDSIRHSTPSFLCKYKKEDWCRDTSKTISWASINGKEMKDWASAYYIYDETTKNYTLKVQVVFSKPDIIYFDVKEREKNLRIISTWMTHHSIKAQKLPKTAHYVNIYFYPPGHYAKDDIAFKVVE</sequence>
<accession>A0A383TVK6</accession>
<evidence type="ECO:0000256" key="1">
    <source>
        <dbReference type="SAM" id="SignalP"/>
    </source>
</evidence>
<dbReference type="Proteomes" id="UP000262142">
    <property type="component" value="Unassembled WGS sequence"/>
</dbReference>
<evidence type="ECO:0008006" key="4">
    <source>
        <dbReference type="Google" id="ProtNLM"/>
    </source>
</evidence>
<dbReference type="RefSeq" id="WP_119058956.1">
    <property type="nucleotide sequence ID" value="NZ_UNSC01000001.1"/>
</dbReference>
<feature type="chain" id="PRO_5016566029" description="NigD-like protein" evidence="1">
    <location>
        <begin position="20"/>
        <end position="225"/>
    </location>
</feature>
<reference evidence="2 3" key="1">
    <citation type="submission" date="2018-09" db="EMBL/GenBank/DDBJ databases">
        <authorList>
            <consortium name="Pathogen Informatics"/>
        </authorList>
    </citation>
    <scope>NUCLEOTIDE SEQUENCE [LARGE SCALE GENOMIC DNA]</scope>
    <source>
        <strain evidence="2 3">OH-22767</strain>
    </source>
</reference>
<keyword evidence="3" id="KW-1185">Reference proteome</keyword>
<protein>
    <recommendedName>
        <fullName evidence="4">NigD-like protein</fullName>
    </recommendedName>
</protein>